<keyword evidence="3" id="KW-1185">Reference proteome</keyword>
<dbReference type="Gramene" id="CDF37244">
    <property type="protein sequence ID" value="CDF37244"/>
    <property type="gene ID" value="CHC_T00005366001"/>
</dbReference>
<name>R7QGN0_CHOCR</name>
<dbReference type="KEGG" id="ccp:CHC_T00005366001"/>
<evidence type="ECO:0000256" key="1">
    <source>
        <dbReference type="SAM" id="MobiDB-lite"/>
    </source>
</evidence>
<dbReference type="AlphaFoldDB" id="R7QGN0"/>
<proteinExistence type="predicted"/>
<feature type="compositionally biased region" description="Basic residues" evidence="1">
    <location>
        <begin position="143"/>
        <end position="152"/>
    </location>
</feature>
<feature type="region of interest" description="Disordered" evidence="1">
    <location>
        <begin position="186"/>
        <end position="207"/>
    </location>
</feature>
<dbReference type="RefSeq" id="XP_005717063.1">
    <property type="nucleotide sequence ID" value="XM_005717006.1"/>
</dbReference>
<reference evidence="3" key="1">
    <citation type="journal article" date="2013" name="Proc. Natl. Acad. Sci. U.S.A.">
        <title>Genome structure and metabolic features in the red seaweed Chondrus crispus shed light on evolution of the Archaeplastida.</title>
        <authorList>
            <person name="Collen J."/>
            <person name="Porcel B."/>
            <person name="Carre W."/>
            <person name="Ball S.G."/>
            <person name="Chaparro C."/>
            <person name="Tonon T."/>
            <person name="Barbeyron T."/>
            <person name="Michel G."/>
            <person name="Noel B."/>
            <person name="Valentin K."/>
            <person name="Elias M."/>
            <person name="Artiguenave F."/>
            <person name="Arun A."/>
            <person name="Aury J.M."/>
            <person name="Barbosa-Neto J.F."/>
            <person name="Bothwell J.H."/>
            <person name="Bouget F.Y."/>
            <person name="Brillet L."/>
            <person name="Cabello-Hurtado F."/>
            <person name="Capella-Gutierrez S."/>
            <person name="Charrier B."/>
            <person name="Cladiere L."/>
            <person name="Cock J.M."/>
            <person name="Coelho S.M."/>
            <person name="Colleoni C."/>
            <person name="Czjzek M."/>
            <person name="Da Silva C."/>
            <person name="Delage L."/>
            <person name="Denoeud F."/>
            <person name="Deschamps P."/>
            <person name="Dittami S.M."/>
            <person name="Gabaldon T."/>
            <person name="Gachon C.M."/>
            <person name="Groisillier A."/>
            <person name="Herve C."/>
            <person name="Jabbari K."/>
            <person name="Katinka M."/>
            <person name="Kloareg B."/>
            <person name="Kowalczyk N."/>
            <person name="Labadie K."/>
            <person name="Leblanc C."/>
            <person name="Lopez P.J."/>
            <person name="McLachlan D.H."/>
            <person name="Meslet-Cladiere L."/>
            <person name="Moustafa A."/>
            <person name="Nehr Z."/>
            <person name="Nyvall Collen P."/>
            <person name="Panaud O."/>
            <person name="Partensky F."/>
            <person name="Poulain J."/>
            <person name="Rensing S.A."/>
            <person name="Rousvoal S."/>
            <person name="Samson G."/>
            <person name="Symeonidi A."/>
            <person name="Weissenbach J."/>
            <person name="Zambounis A."/>
            <person name="Wincker P."/>
            <person name="Boyen C."/>
        </authorList>
    </citation>
    <scope>NUCLEOTIDE SEQUENCE [LARGE SCALE GENOMIC DNA]</scope>
    <source>
        <strain evidence="3">cv. Stackhouse</strain>
    </source>
</reference>
<gene>
    <name evidence="2" type="ORF">CHC_T00005366001</name>
</gene>
<dbReference type="Proteomes" id="UP000012073">
    <property type="component" value="Unassembled WGS sequence"/>
</dbReference>
<feature type="region of interest" description="Disordered" evidence="1">
    <location>
        <begin position="95"/>
        <end position="157"/>
    </location>
</feature>
<sequence length="207" mass="20671">MAHGPAPPAAVARGAGGHGLVPGEPELEEHGGGAQGDGEDDIEDDPGVELALLDALDLAGGREVAGELADAEHACAAASVGGGEDEHLLLQADGQGAEGEAGHGGGDVVALGDGGVVGRGGGGGGGGARRGRGEEGEANMPRLRARRARKPSRAPPSSMAAMAMGAVWRAILFWGRAHGMRLGVPKVGGSGEYSRTRVPYKTEIKRK</sequence>
<dbReference type="EMBL" id="HG001822">
    <property type="protein sequence ID" value="CDF37244.1"/>
    <property type="molecule type" value="Genomic_DNA"/>
</dbReference>
<feature type="region of interest" description="Disordered" evidence="1">
    <location>
        <begin position="1"/>
        <end position="47"/>
    </location>
</feature>
<evidence type="ECO:0000313" key="3">
    <source>
        <dbReference type="Proteomes" id="UP000012073"/>
    </source>
</evidence>
<feature type="compositionally biased region" description="Gly residues" evidence="1">
    <location>
        <begin position="96"/>
        <end position="128"/>
    </location>
</feature>
<dbReference type="GeneID" id="17324780"/>
<feature type="compositionally biased region" description="Acidic residues" evidence="1">
    <location>
        <begin position="37"/>
        <end position="47"/>
    </location>
</feature>
<evidence type="ECO:0000313" key="2">
    <source>
        <dbReference type="EMBL" id="CDF37244.1"/>
    </source>
</evidence>
<accession>R7QGN0</accession>
<protein>
    <submittedName>
        <fullName evidence="2">Uncharacterized protein</fullName>
    </submittedName>
</protein>
<organism evidence="2 3">
    <name type="scientific">Chondrus crispus</name>
    <name type="common">Carrageen Irish moss</name>
    <name type="synonym">Polymorpha crispa</name>
    <dbReference type="NCBI Taxonomy" id="2769"/>
    <lineage>
        <taxon>Eukaryota</taxon>
        <taxon>Rhodophyta</taxon>
        <taxon>Florideophyceae</taxon>
        <taxon>Rhodymeniophycidae</taxon>
        <taxon>Gigartinales</taxon>
        <taxon>Gigartinaceae</taxon>
        <taxon>Chondrus</taxon>
    </lineage>
</organism>